<dbReference type="AlphaFoldDB" id="A0A2I0X0W2"/>
<organism evidence="2 3">
    <name type="scientific">Dendrobium catenatum</name>
    <dbReference type="NCBI Taxonomy" id="906689"/>
    <lineage>
        <taxon>Eukaryota</taxon>
        <taxon>Viridiplantae</taxon>
        <taxon>Streptophyta</taxon>
        <taxon>Embryophyta</taxon>
        <taxon>Tracheophyta</taxon>
        <taxon>Spermatophyta</taxon>
        <taxon>Magnoliopsida</taxon>
        <taxon>Liliopsida</taxon>
        <taxon>Asparagales</taxon>
        <taxon>Orchidaceae</taxon>
        <taxon>Epidendroideae</taxon>
        <taxon>Malaxideae</taxon>
        <taxon>Dendrobiinae</taxon>
        <taxon>Dendrobium</taxon>
    </lineage>
</organism>
<dbReference type="Proteomes" id="UP000233837">
    <property type="component" value="Unassembled WGS sequence"/>
</dbReference>
<accession>A0A2I0X0W2</accession>
<proteinExistence type="predicted"/>
<keyword evidence="3" id="KW-1185">Reference proteome</keyword>
<dbReference type="EMBL" id="KZ502235">
    <property type="protein sequence ID" value="PKU81554.1"/>
    <property type="molecule type" value="Genomic_DNA"/>
</dbReference>
<evidence type="ECO:0000256" key="1">
    <source>
        <dbReference type="SAM" id="Phobius"/>
    </source>
</evidence>
<reference evidence="2 3" key="1">
    <citation type="journal article" date="2016" name="Sci. Rep.">
        <title>The Dendrobium catenatum Lindl. genome sequence provides insights into polysaccharide synthase, floral development and adaptive evolution.</title>
        <authorList>
            <person name="Zhang G.Q."/>
            <person name="Xu Q."/>
            <person name="Bian C."/>
            <person name="Tsai W.C."/>
            <person name="Yeh C.M."/>
            <person name="Liu K.W."/>
            <person name="Yoshida K."/>
            <person name="Zhang L.S."/>
            <person name="Chang S.B."/>
            <person name="Chen F."/>
            <person name="Shi Y."/>
            <person name="Su Y.Y."/>
            <person name="Zhang Y.Q."/>
            <person name="Chen L.J."/>
            <person name="Yin Y."/>
            <person name="Lin M."/>
            <person name="Huang H."/>
            <person name="Deng H."/>
            <person name="Wang Z.W."/>
            <person name="Zhu S.L."/>
            <person name="Zhao X."/>
            <person name="Deng C."/>
            <person name="Niu S.C."/>
            <person name="Huang J."/>
            <person name="Wang M."/>
            <person name="Liu G.H."/>
            <person name="Yang H.J."/>
            <person name="Xiao X.J."/>
            <person name="Hsiao Y.Y."/>
            <person name="Wu W.L."/>
            <person name="Chen Y.Y."/>
            <person name="Mitsuda N."/>
            <person name="Ohme-Takagi M."/>
            <person name="Luo Y.B."/>
            <person name="Van de Peer Y."/>
            <person name="Liu Z.J."/>
        </authorList>
    </citation>
    <scope>NUCLEOTIDE SEQUENCE [LARGE SCALE GENOMIC DNA]</scope>
    <source>
        <tissue evidence="2">The whole plant</tissue>
    </source>
</reference>
<gene>
    <name evidence="2" type="ORF">MA16_Dca007661</name>
</gene>
<evidence type="ECO:0000313" key="3">
    <source>
        <dbReference type="Proteomes" id="UP000233837"/>
    </source>
</evidence>
<keyword evidence="1" id="KW-0472">Membrane</keyword>
<reference evidence="2 3" key="2">
    <citation type="journal article" date="2017" name="Nature">
        <title>The Apostasia genome and the evolution of orchids.</title>
        <authorList>
            <person name="Zhang G.Q."/>
            <person name="Liu K.W."/>
            <person name="Li Z."/>
            <person name="Lohaus R."/>
            <person name="Hsiao Y.Y."/>
            <person name="Niu S.C."/>
            <person name="Wang J.Y."/>
            <person name="Lin Y.C."/>
            <person name="Xu Q."/>
            <person name="Chen L.J."/>
            <person name="Yoshida K."/>
            <person name="Fujiwara S."/>
            <person name="Wang Z.W."/>
            <person name="Zhang Y.Q."/>
            <person name="Mitsuda N."/>
            <person name="Wang M."/>
            <person name="Liu G.H."/>
            <person name="Pecoraro L."/>
            <person name="Huang H.X."/>
            <person name="Xiao X.J."/>
            <person name="Lin M."/>
            <person name="Wu X.Y."/>
            <person name="Wu W.L."/>
            <person name="Chen Y.Y."/>
            <person name="Chang S.B."/>
            <person name="Sakamoto S."/>
            <person name="Ohme-Takagi M."/>
            <person name="Yagi M."/>
            <person name="Zeng S.J."/>
            <person name="Shen C.Y."/>
            <person name="Yeh C.M."/>
            <person name="Luo Y.B."/>
            <person name="Tsai W.C."/>
            <person name="Van de Peer Y."/>
            <person name="Liu Z.J."/>
        </authorList>
    </citation>
    <scope>NUCLEOTIDE SEQUENCE [LARGE SCALE GENOMIC DNA]</scope>
    <source>
        <tissue evidence="2">The whole plant</tissue>
    </source>
</reference>
<keyword evidence="1" id="KW-0812">Transmembrane</keyword>
<sequence length="56" mass="6520">MPLFSFLKVLMLLSLNISDLFLYGMSFYKMVAKILANKMQIILPYIFHLCLSGFIK</sequence>
<name>A0A2I0X0W2_9ASPA</name>
<feature type="transmembrane region" description="Helical" evidence="1">
    <location>
        <begin position="6"/>
        <end position="23"/>
    </location>
</feature>
<keyword evidence="1" id="KW-1133">Transmembrane helix</keyword>
<protein>
    <submittedName>
        <fullName evidence="2">Uncharacterized protein</fullName>
    </submittedName>
</protein>
<evidence type="ECO:0000313" key="2">
    <source>
        <dbReference type="EMBL" id="PKU81554.1"/>
    </source>
</evidence>